<accession>U1GB96</accession>
<proteinExistence type="predicted"/>
<feature type="compositionally biased region" description="Low complexity" evidence="1">
    <location>
        <begin position="362"/>
        <end position="371"/>
    </location>
</feature>
<feature type="region of interest" description="Disordered" evidence="1">
    <location>
        <begin position="328"/>
        <end position="372"/>
    </location>
</feature>
<name>U1GB96_ENDPU</name>
<dbReference type="GO" id="GO:0020037">
    <property type="term" value="F:heme binding"/>
    <property type="evidence" value="ECO:0007669"/>
    <property type="project" value="InterPro"/>
</dbReference>
<dbReference type="SUPFAM" id="SSF48264">
    <property type="entry name" value="Cytochrome P450"/>
    <property type="match status" value="1"/>
</dbReference>
<dbReference type="GO" id="GO:0016705">
    <property type="term" value="F:oxidoreductase activity, acting on paired donors, with incorporation or reduction of molecular oxygen"/>
    <property type="evidence" value="ECO:0007669"/>
    <property type="project" value="InterPro"/>
</dbReference>
<reference evidence="3" key="1">
    <citation type="journal article" date="2014" name="BMC Genomics">
        <title>Genome characteristics reveal the impact of lichenization on lichen-forming fungus Endocarpon pusillum Hedwig (Verrucariales, Ascomycota).</title>
        <authorList>
            <person name="Wang Y.-Y."/>
            <person name="Liu B."/>
            <person name="Zhang X.-Y."/>
            <person name="Zhou Q.-M."/>
            <person name="Zhang T."/>
            <person name="Li H."/>
            <person name="Yu Y.-F."/>
            <person name="Zhang X.-L."/>
            <person name="Hao X.-Y."/>
            <person name="Wang M."/>
            <person name="Wang L."/>
            <person name="Wei J.-C."/>
        </authorList>
    </citation>
    <scope>NUCLEOTIDE SEQUENCE [LARGE SCALE GENOMIC DNA]</scope>
    <source>
        <strain evidence="3">Z07020 / HMAS-L-300199</strain>
    </source>
</reference>
<dbReference type="OrthoDB" id="2740448at2759"/>
<feature type="region of interest" description="Disordered" evidence="1">
    <location>
        <begin position="414"/>
        <end position="433"/>
    </location>
</feature>
<feature type="compositionally biased region" description="Low complexity" evidence="1">
    <location>
        <begin position="334"/>
        <end position="352"/>
    </location>
</feature>
<evidence type="ECO:0000256" key="1">
    <source>
        <dbReference type="SAM" id="MobiDB-lite"/>
    </source>
</evidence>
<evidence type="ECO:0000313" key="2">
    <source>
        <dbReference type="EMBL" id="ERF68966.1"/>
    </source>
</evidence>
<dbReference type="RefSeq" id="XP_007805377.1">
    <property type="nucleotide sequence ID" value="XM_007807186.1"/>
</dbReference>
<dbReference type="Proteomes" id="UP000019373">
    <property type="component" value="Unassembled WGS sequence"/>
</dbReference>
<organism evidence="2 3">
    <name type="scientific">Endocarpon pusillum (strain Z07020 / HMAS-L-300199)</name>
    <name type="common">Lichen-forming fungus</name>
    <dbReference type="NCBI Taxonomy" id="1263415"/>
    <lineage>
        <taxon>Eukaryota</taxon>
        <taxon>Fungi</taxon>
        <taxon>Dikarya</taxon>
        <taxon>Ascomycota</taxon>
        <taxon>Pezizomycotina</taxon>
        <taxon>Eurotiomycetes</taxon>
        <taxon>Chaetothyriomycetidae</taxon>
        <taxon>Verrucariales</taxon>
        <taxon>Verrucariaceae</taxon>
        <taxon>Endocarpon</taxon>
    </lineage>
</organism>
<dbReference type="EMBL" id="KE721480">
    <property type="protein sequence ID" value="ERF68966.1"/>
    <property type="molecule type" value="Genomic_DNA"/>
</dbReference>
<keyword evidence="3" id="KW-1185">Reference proteome</keyword>
<dbReference type="AlphaFoldDB" id="U1GB96"/>
<dbReference type="InterPro" id="IPR036396">
    <property type="entry name" value="Cyt_P450_sf"/>
</dbReference>
<feature type="compositionally biased region" description="Low complexity" evidence="1">
    <location>
        <begin position="422"/>
        <end position="431"/>
    </location>
</feature>
<sequence length="450" mass="49216">MPRGADGGGAKYPGPFFFKISILPSLYLAWKGTRHLVFDELHKKYGEAVRTEPNFLSLITPNAIRHMYGPQTKFQKACEYPSTIRMPATDGTLQVMYYTRGPIEKQVLVNIASTSTITLPTTPSNSTSLLGPDMNVYSGSDDFDMDFYSELFDATMLPTAVEQKDPSPAASLADNSLGILTMASDCNFPNLTAHDQASLDDPCPMFPAAGATVSKARSNTSIGAISLPPTKNSPLSIQSLQPSLQDIQNNAHLRRAHIPVDEAMRTNKVCMSQISRTMENEESLKSNSCSLLVATAMQMVILLYEKALSTSDQGHSCSVKDDSNLCGGTMLTRSPHSTMSSTLTTTNNNSSESDNDQQHALSSFSTSPSRSRMPDLQFGVFQFEPEEQTWIRNHIIRKELQRCIQTLRACHSDEHQSRQQSAPTGGPPDLAGGDGAARKCVDCLFTRWPG</sequence>
<evidence type="ECO:0000313" key="3">
    <source>
        <dbReference type="Proteomes" id="UP000019373"/>
    </source>
</evidence>
<dbReference type="HOGENOM" id="CLU_608353_0_0_1"/>
<dbReference type="Gene3D" id="1.10.630.10">
    <property type="entry name" value="Cytochrome P450"/>
    <property type="match status" value="1"/>
</dbReference>
<dbReference type="eggNOG" id="ENOG502TE78">
    <property type="taxonomic scope" value="Eukaryota"/>
</dbReference>
<gene>
    <name evidence="2" type="ORF">EPUS_09020</name>
</gene>
<dbReference type="GO" id="GO:0004497">
    <property type="term" value="F:monooxygenase activity"/>
    <property type="evidence" value="ECO:0007669"/>
    <property type="project" value="InterPro"/>
</dbReference>
<protein>
    <submittedName>
        <fullName evidence="2">Uncharacterized protein</fullName>
    </submittedName>
</protein>
<dbReference type="GO" id="GO:0005506">
    <property type="term" value="F:iron ion binding"/>
    <property type="evidence" value="ECO:0007669"/>
    <property type="project" value="InterPro"/>
</dbReference>
<dbReference type="GeneID" id="19243857"/>